<dbReference type="PANTHER" id="PTHR16255:SF15">
    <property type="entry name" value="SPORULATION PROTEIN RMD1"/>
    <property type="match status" value="1"/>
</dbReference>
<feature type="region of interest" description="Disordered" evidence="2">
    <location>
        <begin position="1"/>
        <end position="96"/>
    </location>
</feature>
<evidence type="ECO:0000259" key="4">
    <source>
        <dbReference type="Pfam" id="PF02582"/>
    </source>
</evidence>
<feature type="transmembrane region" description="Helical" evidence="3">
    <location>
        <begin position="460"/>
        <end position="482"/>
    </location>
</feature>
<dbReference type="RefSeq" id="XP_066085143.1">
    <property type="nucleotide sequence ID" value="XM_066229046.1"/>
</dbReference>
<dbReference type="EMBL" id="CP144089">
    <property type="protein sequence ID" value="WWD07176.1"/>
    <property type="molecule type" value="Genomic_DNA"/>
</dbReference>
<dbReference type="InterPro" id="IPR051624">
    <property type="entry name" value="RMD1/Sad1-interacting"/>
</dbReference>
<keyword evidence="6" id="KW-1185">Reference proteome</keyword>
<dbReference type="InterPro" id="IPR003734">
    <property type="entry name" value="DUF155"/>
</dbReference>
<dbReference type="Proteomes" id="UP001358614">
    <property type="component" value="Chromosome 1"/>
</dbReference>
<feature type="compositionally biased region" description="Acidic residues" evidence="2">
    <location>
        <begin position="50"/>
        <end position="59"/>
    </location>
</feature>
<feature type="domain" description="DUF155" evidence="4">
    <location>
        <begin position="262"/>
        <end position="432"/>
    </location>
</feature>
<reference evidence="5 6" key="1">
    <citation type="submission" date="2024-01" db="EMBL/GenBank/DDBJ databases">
        <title>Comparative genomics of Cryptococcus and Kwoniella reveals pathogenesis evolution and contrasting modes of karyotype evolution via chromosome fusion or intercentromeric recombination.</title>
        <authorList>
            <person name="Coelho M.A."/>
            <person name="David-Palma M."/>
            <person name="Shea T."/>
            <person name="Bowers K."/>
            <person name="McGinley-Smith S."/>
            <person name="Mohammad A.W."/>
            <person name="Gnirke A."/>
            <person name="Yurkov A.M."/>
            <person name="Nowrousian M."/>
            <person name="Sun S."/>
            <person name="Cuomo C.A."/>
            <person name="Heitman J."/>
        </authorList>
    </citation>
    <scope>NUCLEOTIDE SEQUENCE [LARGE SCALE GENOMIC DNA]</scope>
    <source>
        <strain evidence="5 6">PYCC6329</strain>
    </source>
</reference>
<dbReference type="PANTHER" id="PTHR16255">
    <property type="entry name" value="REQUIRED FOR MEIOTIC NUCLEAR DIVISION PROTEIN 1 HOMOLOG"/>
    <property type="match status" value="1"/>
</dbReference>
<evidence type="ECO:0000313" key="6">
    <source>
        <dbReference type="Proteomes" id="UP001358614"/>
    </source>
</evidence>
<feature type="region of interest" description="Disordered" evidence="2">
    <location>
        <begin position="145"/>
        <end position="253"/>
    </location>
</feature>
<proteinExistence type="inferred from homology"/>
<evidence type="ECO:0000256" key="1">
    <source>
        <dbReference type="ARBA" id="ARBA00008306"/>
    </source>
</evidence>
<sequence length="483" mass="54582">MPPKGPNTLPLPYAQVQQPARREQRQPMRTSKLGTKLKVLPTQPETPTIPEEDEDEDNERDLSNRDEGEGVEFYTPLSQIPKGTARRDAQRLTKSEKAKLPRVTAYCTAATYNLPAMQAYLSARPASYRTHPRIFDTECLHTPYLPPPTSSSSNFRSPHLKPLIQNNNNIPEADLLNLGNDYSPNTNTNSNTKRSSSPSRSNEAKRHTGFTKRPGGSRNNSSNSTTNKRISNSHKEESNGNGTDSERDDDDDFEEEEWVPDVFLFEYGTVVIWGMTEKEEKRFLSSIKKFEIERLSTEDVEMEDLNFYYADYSRIYNDVITLRKGSSYMTKLSLSHALSQSVKISLFEELITSTIEQTKDIPKSLSETGKIGLPRSEIMKQIGNLFILRININLVGSILDSPEFFWTFPDLEPLYGAARSYLEIGQRVDLLNARVDVLQDMLKLLKESVNSSHGERLEGIVIILIGIEIVLGIITILVDLSLT</sequence>
<dbReference type="KEGG" id="ker:91104074"/>
<evidence type="ECO:0000256" key="3">
    <source>
        <dbReference type="SAM" id="Phobius"/>
    </source>
</evidence>
<feature type="compositionally biased region" description="Basic and acidic residues" evidence="2">
    <location>
        <begin position="85"/>
        <end position="96"/>
    </location>
</feature>
<keyword evidence="3" id="KW-0812">Transmembrane</keyword>
<evidence type="ECO:0000313" key="5">
    <source>
        <dbReference type="EMBL" id="WWD07176.1"/>
    </source>
</evidence>
<comment type="similarity">
    <text evidence="1">Belongs to the RMD1/sif2 family.</text>
</comment>
<keyword evidence="3" id="KW-1133">Transmembrane helix</keyword>
<dbReference type="AlphaFoldDB" id="A0AAX4KL12"/>
<organism evidence="5 6">
    <name type="scientific">Kwoniella europaea PYCC6329</name>
    <dbReference type="NCBI Taxonomy" id="1423913"/>
    <lineage>
        <taxon>Eukaryota</taxon>
        <taxon>Fungi</taxon>
        <taxon>Dikarya</taxon>
        <taxon>Basidiomycota</taxon>
        <taxon>Agaricomycotina</taxon>
        <taxon>Tremellomycetes</taxon>
        <taxon>Tremellales</taxon>
        <taxon>Cryptococcaceae</taxon>
        <taxon>Kwoniella</taxon>
    </lineage>
</organism>
<evidence type="ECO:0000256" key="2">
    <source>
        <dbReference type="SAM" id="MobiDB-lite"/>
    </source>
</evidence>
<dbReference type="Pfam" id="PF02582">
    <property type="entry name" value="DUF155"/>
    <property type="match status" value="1"/>
</dbReference>
<gene>
    <name evidence="5" type="ORF">V865_005273</name>
</gene>
<keyword evidence="3" id="KW-0472">Membrane</keyword>
<feature type="compositionally biased region" description="Low complexity" evidence="2">
    <location>
        <begin position="217"/>
        <end position="230"/>
    </location>
</feature>
<protein>
    <recommendedName>
        <fullName evidence="4">DUF155 domain-containing protein</fullName>
    </recommendedName>
</protein>
<name>A0AAX4KL12_9TREE</name>
<accession>A0AAX4KL12</accession>
<feature type="compositionally biased region" description="Low complexity" evidence="2">
    <location>
        <begin position="183"/>
        <end position="201"/>
    </location>
</feature>
<dbReference type="GeneID" id="91104074"/>
<dbReference type="GO" id="GO:0005739">
    <property type="term" value="C:mitochondrion"/>
    <property type="evidence" value="ECO:0007669"/>
    <property type="project" value="UniProtKB-ARBA"/>
</dbReference>